<evidence type="ECO:0000259" key="6">
    <source>
        <dbReference type="PROSITE" id="PS50016"/>
    </source>
</evidence>
<dbReference type="PROSITE" id="PS50016">
    <property type="entry name" value="ZF_PHD_2"/>
    <property type="match status" value="1"/>
</dbReference>
<name>D8LKF5_ECTSI</name>
<evidence type="ECO:0000256" key="1">
    <source>
        <dbReference type="ARBA" id="ARBA00022723"/>
    </source>
</evidence>
<dbReference type="EMBL" id="FN649744">
    <property type="protein sequence ID" value="CBN74545.1"/>
    <property type="molecule type" value="Genomic_DNA"/>
</dbReference>
<feature type="region of interest" description="Disordered" evidence="5">
    <location>
        <begin position="290"/>
        <end position="345"/>
    </location>
</feature>
<feature type="domain" description="PHD-type" evidence="6">
    <location>
        <begin position="153"/>
        <end position="206"/>
    </location>
</feature>
<dbReference type="PROSITE" id="PS01359">
    <property type="entry name" value="ZF_PHD_1"/>
    <property type="match status" value="1"/>
</dbReference>
<keyword evidence="2 4" id="KW-0863">Zinc-finger</keyword>
<feature type="compositionally biased region" description="Acidic residues" evidence="5">
    <location>
        <begin position="290"/>
        <end position="299"/>
    </location>
</feature>
<feature type="region of interest" description="Disordered" evidence="5">
    <location>
        <begin position="16"/>
        <end position="57"/>
    </location>
</feature>
<dbReference type="InterPro" id="IPR013083">
    <property type="entry name" value="Znf_RING/FYVE/PHD"/>
</dbReference>
<dbReference type="InterPro" id="IPR019787">
    <property type="entry name" value="Znf_PHD-finger"/>
</dbReference>
<dbReference type="InterPro" id="IPR001965">
    <property type="entry name" value="Znf_PHD"/>
</dbReference>
<proteinExistence type="predicted"/>
<dbReference type="SMART" id="SM00249">
    <property type="entry name" value="PHD"/>
    <property type="match status" value="2"/>
</dbReference>
<keyword evidence="8" id="KW-1185">Reference proteome</keyword>
<keyword evidence="1" id="KW-0479">Metal-binding</keyword>
<accession>D8LKF5</accession>
<dbReference type="InParanoid" id="D8LKF5"/>
<dbReference type="OrthoDB" id="10002605at2759"/>
<dbReference type="InterPro" id="IPR019786">
    <property type="entry name" value="Zinc_finger_PHD-type_CS"/>
</dbReference>
<feature type="compositionally biased region" description="Gly residues" evidence="5">
    <location>
        <begin position="304"/>
        <end position="336"/>
    </location>
</feature>
<evidence type="ECO:0000256" key="3">
    <source>
        <dbReference type="ARBA" id="ARBA00022833"/>
    </source>
</evidence>
<organism evidence="7 8">
    <name type="scientific">Ectocarpus siliculosus</name>
    <name type="common">Brown alga</name>
    <name type="synonym">Conferva siliculosa</name>
    <dbReference type="NCBI Taxonomy" id="2880"/>
    <lineage>
        <taxon>Eukaryota</taxon>
        <taxon>Sar</taxon>
        <taxon>Stramenopiles</taxon>
        <taxon>Ochrophyta</taxon>
        <taxon>PX clade</taxon>
        <taxon>Phaeophyceae</taxon>
        <taxon>Ectocarpales</taxon>
        <taxon>Ectocarpaceae</taxon>
        <taxon>Ectocarpus</taxon>
    </lineage>
</organism>
<dbReference type="AlphaFoldDB" id="D8LKF5"/>
<gene>
    <name evidence="7" type="ORF">Esi_0030_0032</name>
</gene>
<evidence type="ECO:0000256" key="2">
    <source>
        <dbReference type="ARBA" id="ARBA00022771"/>
    </source>
</evidence>
<dbReference type="Pfam" id="PF00628">
    <property type="entry name" value="PHD"/>
    <property type="match status" value="1"/>
</dbReference>
<evidence type="ECO:0000256" key="5">
    <source>
        <dbReference type="SAM" id="MobiDB-lite"/>
    </source>
</evidence>
<sequence length="738" mass="76673">MLTSSDEDFWAAVAAQVAKEGSSTTPAWRQVGVAPPTSPSSGDSGHGRAGTRGKAKGPAAAASAAEVEAAGVCCALCEDKSEGRWVTRCKGSGGGTGTRQQQTCNIWVHPACAWQNEGYAMRSIAGSSRLTADGEKRRLPTVFFACPLHDKPATYCSCKREEGEDEDGEEDYIECESCNEWYHFSCEGLDEDNPPERYSCKRCRQLAAKGQKVPAQERRRNKAKTNEYLSEMLANKVMQIQQWVKEVKVLAATNTAGGGAAATSDAAAAAAAQARYASVKDLLARREELEAPLEEEEEESNARGGKGGRGSGGARGGARGGGGGGGGGGSSSGGSDAGDEEDGKVVHGMGGVYAEASALLESVAEESDRAEGAVDEWFDEHPEPYYKKSDGGARLGYWKTSVSPLEAEVGQLEQLVASARSARAGPPAAVAAAEDALAAARWVLKAVVLLTGGAGGAGAAGLPAFSEVSALLDNAGEAMATSADRRGRANTAWQHVNDIRSMATQWIRRAKTCLRADGAAAGVTLAVMRRHLSSGDAVPVDMPEYHELERVATEWEAWESRALRCAATLEAVPLEDLAGTLTVCSPTPPGENGKADEDASGLLQEAAAFSHGIKTSAKDALTRALGRKGWAQRAVAVISCEAVGIARPSVALTQSLMTEAGKLGLLRAAGGAVSPLVTKVKALAEGEGPATRARDLLKPVEEGGLSEASSDAELCGAEGVLGNLRATPVVYPEEESVL</sequence>
<dbReference type="Gene3D" id="3.30.40.10">
    <property type="entry name" value="Zinc/RING finger domain, C3HC4 (zinc finger)"/>
    <property type="match status" value="1"/>
</dbReference>
<reference evidence="7 8" key="1">
    <citation type="journal article" date="2010" name="Nature">
        <title>The Ectocarpus genome and the independent evolution of multicellularity in brown algae.</title>
        <authorList>
            <person name="Cock J.M."/>
            <person name="Sterck L."/>
            <person name="Rouze P."/>
            <person name="Scornet D."/>
            <person name="Allen A.E."/>
            <person name="Amoutzias G."/>
            <person name="Anthouard V."/>
            <person name="Artiguenave F."/>
            <person name="Aury J.M."/>
            <person name="Badger J.H."/>
            <person name="Beszteri B."/>
            <person name="Billiau K."/>
            <person name="Bonnet E."/>
            <person name="Bothwell J.H."/>
            <person name="Bowler C."/>
            <person name="Boyen C."/>
            <person name="Brownlee C."/>
            <person name="Carrano C.J."/>
            <person name="Charrier B."/>
            <person name="Cho G.Y."/>
            <person name="Coelho S.M."/>
            <person name="Collen J."/>
            <person name="Corre E."/>
            <person name="Da Silva C."/>
            <person name="Delage L."/>
            <person name="Delaroque N."/>
            <person name="Dittami S.M."/>
            <person name="Doulbeau S."/>
            <person name="Elias M."/>
            <person name="Farnham G."/>
            <person name="Gachon C.M."/>
            <person name="Gschloessl B."/>
            <person name="Heesch S."/>
            <person name="Jabbari K."/>
            <person name="Jubin C."/>
            <person name="Kawai H."/>
            <person name="Kimura K."/>
            <person name="Kloareg B."/>
            <person name="Kupper F.C."/>
            <person name="Lang D."/>
            <person name="Le Bail A."/>
            <person name="Leblanc C."/>
            <person name="Lerouge P."/>
            <person name="Lohr M."/>
            <person name="Lopez P.J."/>
            <person name="Martens C."/>
            <person name="Maumus F."/>
            <person name="Michel G."/>
            <person name="Miranda-Saavedra D."/>
            <person name="Morales J."/>
            <person name="Moreau H."/>
            <person name="Motomura T."/>
            <person name="Nagasato C."/>
            <person name="Napoli C.A."/>
            <person name="Nelson D.R."/>
            <person name="Nyvall-Collen P."/>
            <person name="Peters A.F."/>
            <person name="Pommier C."/>
            <person name="Potin P."/>
            <person name="Poulain J."/>
            <person name="Quesneville H."/>
            <person name="Read B."/>
            <person name="Rensing S.A."/>
            <person name="Ritter A."/>
            <person name="Rousvoal S."/>
            <person name="Samanta M."/>
            <person name="Samson G."/>
            <person name="Schroeder D.C."/>
            <person name="Segurens B."/>
            <person name="Strittmatter M."/>
            <person name="Tonon T."/>
            <person name="Tregear J.W."/>
            <person name="Valentin K."/>
            <person name="von Dassow P."/>
            <person name="Yamagishi T."/>
            <person name="Van de Peer Y."/>
            <person name="Wincker P."/>
        </authorList>
    </citation>
    <scope>NUCLEOTIDE SEQUENCE [LARGE SCALE GENOMIC DNA]</scope>
    <source>
        <strain evidence="8">Ec32 / CCAP1310/4</strain>
    </source>
</reference>
<dbReference type="InterPro" id="IPR011011">
    <property type="entry name" value="Znf_FYVE_PHD"/>
</dbReference>
<evidence type="ECO:0000256" key="4">
    <source>
        <dbReference type="PROSITE-ProRule" id="PRU00146"/>
    </source>
</evidence>
<dbReference type="SUPFAM" id="SSF57903">
    <property type="entry name" value="FYVE/PHD zinc finger"/>
    <property type="match status" value="1"/>
</dbReference>
<evidence type="ECO:0000313" key="7">
    <source>
        <dbReference type="EMBL" id="CBN74545.1"/>
    </source>
</evidence>
<dbReference type="GO" id="GO:0008270">
    <property type="term" value="F:zinc ion binding"/>
    <property type="evidence" value="ECO:0007669"/>
    <property type="project" value="UniProtKB-KW"/>
</dbReference>
<dbReference type="EMBL" id="FN648487">
    <property type="protein sequence ID" value="CBN74545.1"/>
    <property type="molecule type" value="Genomic_DNA"/>
</dbReference>
<evidence type="ECO:0000313" key="8">
    <source>
        <dbReference type="Proteomes" id="UP000002630"/>
    </source>
</evidence>
<dbReference type="Proteomes" id="UP000002630">
    <property type="component" value="Linkage Group LG19"/>
</dbReference>
<protein>
    <recommendedName>
        <fullName evidence="6">PHD-type domain-containing protein</fullName>
    </recommendedName>
</protein>
<keyword evidence="3" id="KW-0862">Zinc</keyword>